<keyword evidence="13 19" id="KW-1133">Transmembrane helix</keyword>
<accession>A0A8B0R9N3</accession>
<dbReference type="CDD" id="cd13912">
    <property type="entry name" value="CcO_II_C"/>
    <property type="match status" value="1"/>
</dbReference>
<keyword evidence="11" id="KW-1278">Translocase</keyword>
<dbReference type="NCBIfam" id="TIGR02866">
    <property type="entry name" value="CoxB"/>
    <property type="match status" value="1"/>
</dbReference>
<keyword evidence="8 18" id="KW-0479">Metal-binding</keyword>
<evidence type="ECO:0000256" key="6">
    <source>
        <dbReference type="ARBA" id="ARBA00022660"/>
    </source>
</evidence>
<dbReference type="PRINTS" id="PR01166">
    <property type="entry name" value="CYCOXIDASEII"/>
</dbReference>
<dbReference type="Gene3D" id="1.10.287.90">
    <property type="match status" value="1"/>
</dbReference>
<dbReference type="PANTHER" id="PTHR22888">
    <property type="entry name" value="CYTOCHROME C OXIDASE, SUBUNIT II"/>
    <property type="match status" value="1"/>
</dbReference>
<dbReference type="GO" id="GO:0005743">
    <property type="term" value="C:mitochondrial inner membrane"/>
    <property type="evidence" value="ECO:0007669"/>
    <property type="project" value="UniProtKB-SubCell"/>
</dbReference>
<evidence type="ECO:0000256" key="18">
    <source>
        <dbReference type="RuleBase" id="RU000457"/>
    </source>
</evidence>
<dbReference type="EMBL" id="MW192646">
    <property type="protein sequence ID" value="QTW90615.1"/>
    <property type="molecule type" value="Genomic_DNA"/>
</dbReference>
<evidence type="ECO:0000256" key="7">
    <source>
        <dbReference type="ARBA" id="ARBA00022692"/>
    </source>
</evidence>
<feature type="domain" description="Cytochrome oxidase subunit II transmembrane region profile" evidence="21">
    <location>
        <begin position="1"/>
        <end position="91"/>
    </location>
</feature>
<comment type="subcellular location">
    <subcellularLocation>
        <location evidence="1 18">Mitochondrion inner membrane</location>
        <topology evidence="1 18">Multi-pass membrane protein</topology>
    </subcellularLocation>
</comment>
<keyword evidence="12 18" id="KW-0249">Electron transport</keyword>
<evidence type="ECO:0000256" key="10">
    <source>
        <dbReference type="ARBA" id="ARBA00022842"/>
    </source>
</evidence>
<dbReference type="FunFam" id="2.60.40.420:FF:000001">
    <property type="entry name" value="Cytochrome c oxidase subunit 2"/>
    <property type="match status" value="1"/>
</dbReference>
<evidence type="ECO:0000256" key="3">
    <source>
        <dbReference type="ARBA" id="ARBA00011164"/>
    </source>
</evidence>
<gene>
    <name evidence="22" type="primary">COX2</name>
</gene>
<evidence type="ECO:0000256" key="14">
    <source>
        <dbReference type="ARBA" id="ARBA00023008"/>
    </source>
</evidence>
<dbReference type="InterPro" id="IPR008972">
    <property type="entry name" value="Cupredoxin"/>
</dbReference>
<keyword evidence="14 18" id="KW-0186">Copper</keyword>
<dbReference type="AlphaFoldDB" id="A0A8B0R9N3"/>
<dbReference type="SUPFAM" id="SSF81464">
    <property type="entry name" value="Cytochrome c oxidase subunit II-like, transmembrane region"/>
    <property type="match status" value="1"/>
</dbReference>
<dbReference type="CTD" id="4513"/>
<keyword evidence="9 18" id="KW-0999">Mitochondrion inner membrane</keyword>
<dbReference type="GO" id="GO:0016491">
    <property type="term" value="F:oxidoreductase activity"/>
    <property type="evidence" value="ECO:0007669"/>
    <property type="project" value="InterPro"/>
</dbReference>
<keyword evidence="7 18" id="KW-0812">Transmembrane</keyword>
<dbReference type="GeneID" id="70591885"/>
<keyword evidence="10" id="KW-0460">Magnesium</keyword>
<evidence type="ECO:0000256" key="11">
    <source>
        <dbReference type="ARBA" id="ARBA00022967"/>
    </source>
</evidence>
<evidence type="ECO:0000256" key="12">
    <source>
        <dbReference type="ARBA" id="ARBA00022982"/>
    </source>
</evidence>
<dbReference type="InterPro" id="IPR034210">
    <property type="entry name" value="CcO_II_C"/>
</dbReference>
<evidence type="ECO:0000256" key="2">
    <source>
        <dbReference type="ARBA" id="ARBA00007866"/>
    </source>
</evidence>
<reference evidence="22" key="1">
    <citation type="journal article" date="2021" name="Mitochondrial DNA Part B Resour">
        <title>The mitochondrial genome of a parasitic wasp, Chouioia cunea Yang (Hymenoptera: Chalcidoidea: Eulophidae) and phylogenetic analysis.</title>
        <authorList>
            <person name="Tang X."/>
            <person name="Lyu B."/>
            <person name="Lu H."/>
            <person name="Tang J."/>
            <person name="Meng R."/>
            <person name="Cai B."/>
        </authorList>
    </citation>
    <scope>NUCLEOTIDE SEQUENCE</scope>
</reference>
<evidence type="ECO:0000259" key="21">
    <source>
        <dbReference type="PROSITE" id="PS50999"/>
    </source>
</evidence>
<geneLocation type="mitochondrion" evidence="22"/>
<dbReference type="PROSITE" id="PS00078">
    <property type="entry name" value="COX2"/>
    <property type="match status" value="1"/>
</dbReference>
<dbReference type="RefSeq" id="YP_010251081.1">
    <property type="nucleotide sequence ID" value="NC_060368.1"/>
</dbReference>
<evidence type="ECO:0000313" key="22">
    <source>
        <dbReference type="EMBL" id="QTW90615.1"/>
    </source>
</evidence>
<proteinExistence type="inferred from homology"/>
<feature type="domain" description="Cytochrome oxidase subunit II copper A binding" evidence="20">
    <location>
        <begin position="92"/>
        <end position="224"/>
    </location>
</feature>
<dbReference type="Pfam" id="PF00116">
    <property type="entry name" value="COX2"/>
    <property type="match status" value="1"/>
</dbReference>
<dbReference type="InterPro" id="IPR001505">
    <property type="entry name" value="Copper_CuA"/>
</dbReference>
<dbReference type="SUPFAM" id="SSF49503">
    <property type="entry name" value="Cupredoxins"/>
    <property type="match status" value="1"/>
</dbReference>
<name>A0A8B0R9N3_9HYME</name>
<comment type="similarity">
    <text evidence="2 18">Belongs to the cytochrome c oxidase subunit 2 family.</text>
</comment>
<dbReference type="PROSITE" id="PS50857">
    <property type="entry name" value="COX2_CUA"/>
    <property type="match status" value="1"/>
</dbReference>
<comment type="subunit">
    <text evidence="3">Component of the cytochrome c oxidase (complex IV, CIV), a multisubunit enzyme composed of a catalytic core of 3 subunits and several supernumerary subunits. The complex exists as a monomer or a dimer and forms supercomplexes (SCs) in the inner mitochondrial membrane with ubiquinol-cytochrome c oxidoreductase (cytochrome b-c1 complex, complex III, CIII).</text>
</comment>
<feature type="transmembrane region" description="Helical" evidence="19">
    <location>
        <begin position="21"/>
        <end position="47"/>
    </location>
</feature>
<comment type="cofactor">
    <cofactor evidence="18">
        <name>Cu cation</name>
        <dbReference type="ChEBI" id="CHEBI:23378"/>
    </cofactor>
    <text evidence="18">Binds a copper A center.</text>
</comment>
<dbReference type="InterPro" id="IPR002429">
    <property type="entry name" value="CcO_II-like_C"/>
</dbReference>
<dbReference type="InterPro" id="IPR011759">
    <property type="entry name" value="Cyt_c_oxidase_su2_TM_dom"/>
</dbReference>
<evidence type="ECO:0000256" key="1">
    <source>
        <dbReference type="ARBA" id="ARBA00004448"/>
    </source>
</evidence>
<feature type="transmembrane region" description="Helical" evidence="19">
    <location>
        <begin position="59"/>
        <end position="78"/>
    </location>
</feature>
<dbReference type="PANTHER" id="PTHR22888:SF9">
    <property type="entry name" value="CYTOCHROME C OXIDASE SUBUNIT 2"/>
    <property type="match status" value="1"/>
</dbReference>
<comment type="function">
    <text evidence="18">Component of the cytochrome c oxidase, the last enzyme in the mitochondrial electron transport chain which drives oxidative phosphorylation. The respiratory chain contains 3 multisubunit complexes succinate dehydrogenase (complex II, CII), ubiquinol-cytochrome c oxidoreductase (cytochrome b-c1 complex, complex III, CIII) and cytochrome c oxidase (complex IV, CIV), that cooperate to transfer electrons derived from NADH and succinate to molecular oxygen, creating an electrochemical gradient over the inner membrane that drives transmembrane transport and the ATP synthase. Cytochrome c oxidase is the component of the respiratory chain that catalyzes the reduction of oxygen to water. Electrons originating from reduced cytochrome c in the intermembrane space (IMS) are transferred via the dinuclear copper A center (CU(A)) of subunit 2 and heme A of subunit 1 to the active site in subunit 1, a binuclear center (BNC) formed by heme A3 and copper B (CU(B)). The BNC reduces molecular oxygen to 2 water molecules using 4 electrons from cytochrome c in the IMS and 4 protons from the mitochondrial matrix.</text>
</comment>
<evidence type="ECO:0000259" key="20">
    <source>
        <dbReference type="PROSITE" id="PS50857"/>
    </source>
</evidence>
<evidence type="ECO:0000256" key="15">
    <source>
        <dbReference type="ARBA" id="ARBA00023128"/>
    </source>
</evidence>
<keyword evidence="15 18" id="KW-0496">Mitochondrion</keyword>
<dbReference type="Pfam" id="PF02790">
    <property type="entry name" value="COX2_TM"/>
    <property type="match status" value="1"/>
</dbReference>
<keyword evidence="5 18" id="KW-0813">Transport</keyword>
<organism evidence="22">
    <name type="scientific">Chouioia cunea</name>
    <dbReference type="NCBI Taxonomy" id="1570515"/>
    <lineage>
        <taxon>Eukaryota</taxon>
        <taxon>Metazoa</taxon>
        <taxon>Ecdysozoa</taxon>
        <taxon>Arthropoda</taxon>
        <taxon>Hexapoda</taxon>
        <taxon>Insecta</taxon>
        <taxon>Pterygota</taxon>
        <taxon>Neoptera</taxon>
        <taxon>Endopterygota</taxon>
        <taxon>Hymenoptera</taxon>
        <taxon>Apocrita</taxon>
        <taxon>Proctotrupomorpha</taxon>
        <taxon>Chalcidoidea</taxon>
        <taxon>Eulophidae</taxon>
        <taxon>Tetrastichinae</taxon>
        <taxon>Chouioia</taxon>
    </lineage>
</organism>
<dbReference type="GO" id="GO:0042773">
    <property type="term" value="P:ATP synthesis coupled electron transport"/>
    <property type="evidence" value="ECO:0007669"/>
    <property type="project" value="TreeGrafter"/>
</dbReference>
<dbReference type="InterPro" id="IPR045187">
    <property type="entry name" value="CcO_II"/>
</dbReference>
<dbReference type="InterPro" id="IPR014222">
    <property type="entry name" value="Cyt_c_oxidase_su2"/>
</dbReference>
<dbReference type="PROSITE" id="PS50999">
    <property type="entry name" value="COX2_TM"/>
    <property type="match status" value="1"/>
</dbReference>
<evidence type="ECO:0000256" key="19">
    <source>
        <dbReference type="SAM" id="Phobius"/>
    </source>
</evidence>
<protein>
    <recommendedName>
        <fullName evidence="4 18">Cytochrome c oxidase subunit 2</fullName>
    </recommendedName>
</protein>
<sequence length="226" mass="26621">MPIWNQLSLQDSNSMIMENMIFFYDLVMMIIIVIIALIMYMLIFMIFNKLTNRFLFEGQLIEIIWTIIPMFFLIFIAIPSLKILYLTDEIINPEVTVKSIGHQWYWSYEYNDFEDVSFDSFMLKNNLDNNMFRLLEVDNRLILPLNSQIRMLVTSLDVIHSWTLPSLGVKVDAVPGRINQINLSFIRPGLFFGQCSEICGINHSFMPIVMESVSLNKFMNWLIKFN</sequence>
<dbReference type="GO" id="GO:0005507">
    <property type="term" value="F:copper ion binding"/>
    <property type="evidence" value="ECO:0007669"/>
    <property type="project" value="InterPro"/>
</dbReference>
<comment type="catalytic activity">
    <reaction evidence="17">
        <text>4 Fe(II)-[cytochrome c] + O2 + 8 H(+)(in) = 4 Fe(III)-[cytochrome c] + 2 H2O + 4 H(+)(out)</text>
        <dbReference type="Rhea" id="RHEA:11436"/>
        <dbReference type="Rhea" id="RHEA-COMP:10350"/>
        <dbReference type="Rhea" id="RHEA-COMP:14399"/>
        <dbReference type="ChEBI" id="CHEBI:15377"/>
        <dbReference type="ChEBI" id="CHEBI:15378"/>
        <dbReference type="ChEBI" id="CHEBI:15379"/>
        <dbReference type="ChEBI" id="CHEBI:29033"/>
        <dbReference type="ChEBI" id="CHEBI:29034"/>
        <dbReference type="EC" id="7.1.1.9"/>
    </reaction>
    <physiologicalReaction direction="left-to-right" evidence="17">
        <dbReference type="Rhea" id="RHEA:11437"/>
    </physiologicalReaction>
</comment>
<evidence type="ECO:0000256" key="17">
    <source>
        <dbReference type="ARBA" id="ARBA00049512"/>
    </source>
</evidence>
<keyword evidence="16 18" id="KW-0472">Membrane</keyword>
<dbReference type="InterPro" id="IPR036257">
    <property type="entry name" value="Cyt_c_oxidase_su2_TM_sf"/>
</dbReference>
<evidence type="ECO:0000256" key="9">
    <source>
        <dbReference type="ARBA" id="ARBA00022792"/>
    </source>
</evidence>
<dbReference type="Gene3D" id="2.60.40.420">
    <property type="entry name" value="Cupredoxins - blue copper proteins"/>
    <property type="match status" value="1"/>
</dbReference>
<evidence type="ECO:0000256" key="8">
    <source>
        <dbReference type="ARBA" id="ARBA00022723"/>
    </source>
</evidence>
<evidence type="ECO:0000256" key="16">
    <source>
        <dbReference type="ARBA" id="ARBA00023136"/>
    </source>
</evidence>
<dbReference type="GO" id="GO:0004129">
    <property type="term" value="F:cytochrome-c oxidase activity"/>
    <property type="evidence" value="ECO:0007669"/>
    <property type="project" value="UniProtKB-EC"/>
</dbReference>
<keyword evidence="6 18" id="KW-0679">Respiratory chain</keyword>
<evidence type="ECO:0000256" key="5">
    <source>
        <dbReference type="ARBA" id="ARBA00022448"/>
    </source>
</evidence>
<evidence type="ECO:0000256" key="4">
    <source>
        <dbReference type="ARBA" id="ARBA00015946"/>
    </source>
</evidence>
<evidence type="ECO:0000256" key="13">
    <source>
        <dbReference type="ARBA" id="ARBA00022989"/>
    </source>
</evidence>